<keyword evidence="3" id="KW-1185">Reference proteome</keyword>
<name>A0A5N6QG67_9ROSI</name>
<accession>A0A5N6QG67</accession>
<reference evidence="2 3" key="1">
    <citation type="submission" date="2019-06" db="EMBL/GenBank/DDBJ databases">
        <title>A chromosomal-level reference genome of Carpinus fangiana (Coryloideae, Betulaceae).</title>
        <authorList>
            <person name="Yang X."/>
            <person name="Wang Z."/>
            <person name="Zhang L."/>
            <person name="Hao G."/>
            <person name="Liu J."/>
            <person name="Yang Y."/>
        </authorList>
    </citation>
    <scope>NUCLEOTIDE SEQUENCE [LARGE SCALE GENOMIC DNA]</scope>
    <source>
        <strain evidence="2">Cfa_2016G</strain>
        <tissue evidence="2">Leaf</tissue>
    </source>
</reference>
<protein>
    <submittedName>
        <fullName evidence="2">Uncharacterized protein</fullName>
    </submittedName>
</protein>
<evidence type="ECO:0000313" key="2">
    <source>
        <dbReference type="EMBL" id="KAE7998125.1"/>
    </source>
</evidence>
<feature type="compositionally biased region" description="Gly residues" evidence="1">
    <location>
        <begin position="184"/>
        <end position="203"/>
    </location>
</feature>
<feature type="compositionally biased region" description="Polar residues" evidence="1">
    <location>
        <begin position="1"/>
        <end position="16"/>
    </location>
</feature>
<organism evidence="2 3">
    <name type="scientific">Carpinus fangiana</name>
    <dbReference type="NCBI Taxonomy" id="176857"/>
    <lineage>
        <taxon>Eukaryota</taxon>
        <taxon>Viridiplantae</taxon>
        <taxon>Streptophyta</taxon>
        <taxon>Embryophyta</taxon>
        <taxon>Tracheophyta</taxon>
        <taxon>Spermatophyta</taxon>
        <taxon>Magnoliopsida</taxon>
        <taxon>eudicotyledons</taxon>
        <taxon>Gunneridae</taxon>
        <taxon>Pentapetalae</taxon>
        <taxon>rosids</taxon>
        <taxon>fabids</taxon>
        <taxon>Fagales</taxon>
        <taxon>Betulaceae</taxon>
        <taxon>Carpinus</taxon>
    </lineage>
</organism>
<sequence>MQRAQLRSSGPQFDPQSASVFKKKASTSKASTGKEIHIPHLDEREHTPPLGFVDERRGLSPTGAADEGRASPPPWICWRACIKDSLRRSDRIAGICRTVRIKNTGPIHIDIIEDLGNESESIARRVPRTRGGATLGAARKGPKTRGGAAIGGTTRGGAATDGAERGGAATRGGGLAARGSGTTATGGGAAGRGGGAARGGVVRGGRTTVVKGRGGGNVSSSNQAKGKRIVTSIEKGIEIMESKRKRKERDWKP</sequence>
<gene>
    <name evidence="2" type="ORF">FH972_002700</name>
</gene>
<feature type="compositionally biased region" description="Basic and acidic residues" evidence="1">
    <location>
        <begin position="32"/>
        <end position="58"/>
    </location>
</feature>
<evidence type="ECO:0000256" key="1">
    <source>
        <dbReference type="SAM" id="MobiDB-lite"/>
    </source>
</evidence>
<dbReference type="AlphaFoldDB" id="A0A5N6QG67"/>
<evidence type="ECO:0000313" key="3">
    <source>
        <dbReference type="Proteomes" id="UP000327013"/>
    </source>
</evidence>
<feature type="region of interest" description="Disordered" evidence="1">
    <location>
        <begin position="1"/>
        <end position="70"/>
    </location>
</feature>
<dbReference type="EMBL" id="CM017321">
    <property type="protein sequence ID" value="KAE7998125.1"/>
    <property type="molecule type" value="Genomic_DNA"/>
</dbReference>
<feature type="region of interest" description="Disordered" evidence="1">
    <location>
        <begin position="129"/>
        <end position="229"/>
    </location>
</feature>
<dbReference type="Proteomes" id="UP000327013">
    <property type="component" value="Chromosome 1"/>
</dbReference>
<proteinExistence type="predicted"/>